<feature type="region of interest" description="Disordered" evidence="9">
    <location>
        <begin position="221"/>
        <end position="428"/>
    </location>
</feature>
<dbReference type="SUPFAM" id="SSF144292">
    <property type="entry name" value="occludin/ELL-like"/>
    <property type="match status" value="1"/>
</dbReference>
<keyword evidence="6" id="KW-0697">Rotamase</keyword>
<comment type="catalytic activity">
    <reaction evidence="6">
        <text>[protein]-peptidylproline (omega=180) = [protein]-peptidylproline (omega=0)</text>
        <dbReference type="Rhea" id="RHEA:16237"/>
        <dbReference type="Rhea" id="RHEA-COMP:10747"/>
        <dbReference type="Rhea" id="RHEA-COMP:10748"/>
        <dbReference type="ChEBI" id="CHEBI:83833"/>
        <dbReference type="ChEBI" id="CHEBI:83834"/>
        <dbReference type="EC" id="5.2.1.8"/>
    </reaction>
</comment>
<dbReference type="GO" id="GO:0006368">
    <property type="term" value="P:transcription elongation by RNA polymerase II"/>
    <property type="evidence" value="ECO:0007669"/>
    <property type="project" value="InterPro"/>
</dbReference>
<evidence type="ECO:0000256" key="8">
    <source>
        <dbReference type="PROSITE-ProRule" id="PRU01324"/>
    </source>
</evidence>
<dbReference type="GO" id="GO:0008023">
    <property type="term" value="C:transcription elongation factor complex"/>
    <property type="evidence" value="ECO:0007669"/>
    <property type="project" value="InterPro"/>
</dbReference>
<evidence type="ECO:0000256" key="4">
    <source>
        <dbReference type="ARBA" id="ARBA00023125"/>
    </source>
</evidence>
<dbReference type="InterPro" id="IPR006594">
    <property type="entry name" value="LisH"/>
</dbReference>
<dbReference type="PANTHER" id="PTHR12610:SF30">
    <property type="entry name" value="SINGLE-STRANDED DNA-BINDING PROTEIN 4"/>
    <property type="match status" value="1"/>
</dbReference>
<gene>
    <name evidence="12" type="ORF">P4O66_013024</name>
</gene>
<keyword evidence="3 7" id="KW-0802">TPR repeat</keyword>
<dbReference type="PROSITE" id="PS50005">
    <property type="entry name" value="TPR"/>
    <property type="match status" value="1"/>
</dbReference>
<dbReference type="GO" id="GO:0003697">
    <property type="term" value="F:single-stranded DNA binding"/>
    <property type="evidence" value="ECO:0007669"/>
    <property type="project" value="InterPro"/>
</dbReference>
<feature type="compositionally biased region" description="Low complexity" evidence="9">
    <location>
        <begin position="282"/>
        <end position="292"/>
    </location>
</feature>
<dbReference type="Gene3D" id="6.10.140.340">
    <property type="match status" value="1"/>
</dbReference>
<dbReference type="InterPro" id="IPR010844">
    <property type="entry name" value="Occludin_ELL"/>
</dbReference>
<dbReference type="InterPro" id="IPR046357">
    <property type="entry name" value="PPIase_dom_sf"/>
</dbReference>
<feature type="compositionally biased region" description="Low complexity" evidence="9">
    <location>
        <begin position="1503"/>
        <end position="1528"/>
    </location>
</feature>
<dbReference type="SUPFAM" id="SSF54534">
    <property type="entry name" value="FKBP-like"/>
    <property type="match status" value="1"/>
</dbReference>
<dbReference type="Proteomes" id="UP001239994">
    <property type="component" value="Unassembled WGS sequence"/>
</dbReference>
<evidence type="ECO:0000256" key="2">
    <source>
        <dbReference type="ARBA" id="ARBA00022737"/>
    </source>
</evidence>
<dbReference type="SUPFAM" id="SSF46785">
    <property type="entry name" value="Winged helix' DNA-binding domain"/>
    <property type="match status" value="1"/>
</dbReference>
<feature type="repeat" description="TPR" evidence="7">
    <location>
        <begin position="819"/>
        <end position="852"/>
    </location>
</feature>
<reference evidence="12" key="1">
    <citation type="submission" date="2023-03" db="EMBL/GenBank/DDBJ databases">
        <title>Electrophorus voltai genome.</title>
        <authorList>
            <person name="Bian C."/>
        </authorList>
    </citation>
    <scope>NUCLEOTIDE SEQUENCE</scope>
    <source>
        <strain evidence="12">CB-2022</strain>
        <tissue evidence="12">Muscle</tissue>
    </source>
</reference>
<evidence type="ECO:0000256" key="3">
    <source>
        <dbReference type="ARBA" id="ARBA00022803"/>
    </source>
</evidence>
<feature type="compositionally biased region" description="Low complexity" evidence="9">
    <location>
        <begin position="487"/>
        <end position="496"/>
    </location>
</feature>
<keyword evidence="2" id="KW-0677">Repeat</keyword>
<dbReference type="InterPro" id="IPR011990">
    <property type="entry name" value="TPR-like_helical_dom_sf"/>
</dbReference>
<evidence type="ECO:0000313" key="13">
    <source>
        <dbReference type="Proteomes" id="UP001239994"/>
    </source>
</evidence>
<dbReference type="PROSITE" id="PS50896">
    <property type="entry name" value="LISH"/>
    <property type="match status" value="1"/>
</dbReference>
<feature type="compositionally biased region" description="Pro residues" evidence="9">
    <location>
        <begin position="1532"/>
        <end position="1541"/>
    </location>
</feature>
<feature type="region of interest" description="Disordered" evidence="9">
    <location>
        <begin position="1451"/>
        <end position="1474"/>
    </location>
</feature>
<evidence type="ECO:0000256" key="9">
    <source>
        <dbReference type="SAM" id="MobiDB-lite"/>
    </source>
</evidence>
<dbReference type="InterPro" id="IPR013105">
    <property type="entry name" value="TPR_2"/>
</dbReference>
<evidence type="ECO:0000256" key="6">
    <source>
        <dbReference type="PROSITE-ProRule" id="PRU00277"/>
    </source>
</evidence>
<dbReference type="Pfam" id="PF00254">
    <property type="entry name" value="FKBP_C"/>
    <property type="match status" value="1"/>
</dbReference>
<dbReference type="PROSITE" id="PS50059">
    <property type="entry name" value="FKBP_PPIASE"/>
    <property type="match status" value="1"/>
</dbReference>
<feature type="compositionally biased region" description="Gly residues" evidence="9">
    <location>
        <begin position="349"/>
        <end position="362"/>
    </location>
</feature>
<dbReference type="GO" id="GO:0045944">
    <property type="term" value="P:positive regulation of transcription by RNA polymerase II"/>
    <property type="evidence" value="ECO:0007669"/>
    <property type="project" value="TreeGrafter"/>
</dbReference>
<dbReference type="EC" id="5.2.1.8" evidence="6"/>
<feature type="compositionally biased region" description="Pro residues" evidence="9">
    <location>
        <begin position="267"/>
        <end position="281"/>
    </location>
</feature>
<feature type="domain" description="PPIase FKBP-type" evidence="10">
    <location>
        <begin position="625"/>
        <end position="717"/>
    </location>
</feature>
<dbReference type="SMART" id="SM00028">
    <property type="entry name" value="TPR"/>
    <property type="match status" value="3"/>
</dbReference>
<dbReference type="Pfam" id="PF10390">
    <property type="entry name" value="ELL"/>
    <property type="match status" value="3"/>
</dbReference>
<dbReference type="PROSITE" id="PS50293">
    <property type="entry name" value="TPR_REGION"/>
    <property type="match status" value="1"/>
</dbReference>
<evidence type="ECO:0000259" key="10">
    <source>
        <dbReference type="PROSITE" id="PS50059"/>
    </source>
</evidence>
<dbReference type="InterPro" id="IPR001179">
    <property type="entry name" value="PPIase_FKBP_dom"/>
</dbReference>
<evidence type="ECO:0000256" key="7">
    <source>
        <dbReference type="PROSITE-ProRule" id="PRU00339"/>
    </source>
</evidence>
<dbReference type="PROSITE" id="PS51980">
    <property type="entry name" value="OCEL"/>
    <property type="match status" value="1"/>
</dbReference>
<dbReference type="InterPro" id="IPR019734">
    <property type="entry name" value="TPR_rpt"/>
</dbReference>
<dbReference type="Gene3D" id="1.10.10.2670">
    <property type="entry name" value="E3 ubiquitin-protein ligase"/>
    <property type="match status" value="1"/>
</dbReference>
<dbReference type="Gene3D" id="1.25.40.10">
    <property type="entry name" value="Tetratricopeptide repeat domain"/>
    <property type="match status" value="1"/>
</dbReference>
<keyword evidence="13" id="KW-1185">Reference proteome</keyword>
<accession>A0AAD8ZVD9</accession>
<comment type="subcellular location">
    <subcellularLocation>
        <location evidence="1">Nucleus</location>
    </subcellularLocation>
</comment>
<dbReference type="InterPro" id="IPR036390">
    <property type="entry name" value="WH_DNA-bd_sf"/>
</dbReference>
<feature type="domain" description="OCEL" evidence="11">
    <location>
        <begin position="1692"/>
        <end position="1802"/>
    </location>
</feature>
<organism evidence="12 13">
    <name type="scientific">Electrophorus voltai</name>
    <dbReference type="NCBI Taxonomy" id="2609070"/>
    <lineage>
        <taxon>Eukaryota</taxon>
        <taxon>Metazoa</taxon>
        <taxon>Chordata</taxon>
        <taxon>Craniata</taxon>
        <taxon>Vertebrata</taxon>
        <taxon>Euteleostomi</taxon>
        <taxon>Actinopterygii</taxon>
        <taxon>Neopterygii</taxon>
        <taxon>Teleostei</taxon>
        <taxon>Ostariophysi</taxon>
        <taxon>Gymnotiformes</taxon>
        <taxon>Gymnotoidei</taxon>
        <taxon>Gymnotidae</taxon>
        <taxon>Electrophorus</taxon>
    </lineage>
</organism>
<feature type="compositionally biased region" description="Low complexity" evidence="9">
    <location>
        <begin position="336"/>
        <end position="348"/>
    </location>
</feature>
<sequence length="1806" mass="194923">MYAKGKGAVVPSDSQAREKLALYVYEYLLHVGAQKSAQTFLSEIRWEKNITLGEPPGFLHSWWCVFWDLYCAAPDRRETCEHSSEAKAFHDYPCPDGRGPRSSAPPRSRLLRDKSLHTHAALDLGCSRVNLRTASVSSGGRITDPASLVMHIHGQHSEACPQEQLDLRHVIALHAIFWGLKEQMTDTYERPHACYRAGSGHGWSFTRLEWTGWGEMNAAASGGPAVGGPGEEQSAAAAPSPVMGNMPPNDGIPGGPMPPGFFQGPPGSQPSPHSQPPPHNPNNPMMGPHGQPFMSPRYPGGPRPSLRMPNQPPVGVPGSQPLLPNSLDPTRPQGHPNMGGPMRMNPPRGMGGMGPQNYGGGMRPPPNSLGGPAMSGMNMAPGGRGPWPNPNPNSIAYSSSSPGNYVGPPGGGGPPGTPIMPSPGDSTNSSENIYTMMNPIGPGGNRPNFPMGPGPDGPMGGMGSMEPHHMNGSLGSGDMDGLPKNSPNNMAGMNNPPGTPRDDGEMAGNFLNPFQSESMDDKDETLLNGSGDIQNSAERKSSRTCLLDSGEDFEMLEDGDDEMGDLPPLEDTSNAKEQSRANTEAAVDPSPSPPQEEWLDVLGNGQVRKKVLDAGAGPDSKPQRGQIVTINLKTTLTDGTTADEESNLSFTLGDGDVIQALDLTVQLMEMGENALVEAAAKYAYGALGSHSLLYISSTPSVPPNADLILEVQLLSATDAPDLELLTPVERISLASRKRERGNVHYQRGDYAFAVNSYGIALQITEASSRVDISPEEEDELLDVKVKCLNNMAAAQLKLDHYDAALRSCVSVLAHQPDNIKALFRQGKVLALRGEYADAIKILKRALKLEPSNKTIHAELSKLVKKHSEQKGAEQAMYKKMLGNPPDSTGQKPRGKSSWVKPELEMAVWCYSCCYWRCSFVSRHCCKKLNGIYTLRFRACLLSHSYDSLETKGINMGGVAVSGSLAARGTPLSPVFRALPVSMLRSSSVFAMEQGRAAVVYGLVVTRMIGGVLVVGTEPPLVSQCEASSLQPGQLFIDLASQNVGGTGLRVDHGLLLGKSKQQWGKCRLTGSAHGVGYWSSCFAHSPWLSFLVCHQKISIPRSENPNELRTFAFYLSNVGRDNPQGSFACIQQYVTRPGLNWVGAACPAPVLAGRLCFVNGRKYRVTVYALPCPSEGSIQLDCLGGIQDKITVCATDDSYQKARQSMAQAEEETRSRSAIVIKPGGRYVGKSGTSPAWRAASCSSEEQQGFNAPFIQNNRTTSLSDLCNHPAREVPSTAVPSPPPCVSKEVRKVTEGRQLGQCGTLALAFGHIWLVVCAGKRVQIRKPPPALSDVAPSRRTSRPVIISSSLKKSAAPGRPLRERLLHLLALKPYRKPELLVRLAKDGLSAHNKDALDGLLQQVANLNNKDNTYTLKDCLFKEVQKDWPGYTEVDQQILNRILVRKLCKAQSSAPAPGDGTGSPHKEQASGSPSQKRFAVDFIDPLANKKPRISHLVNKVTGPINGKLSSSNGKDSSGSQAAPAAAESSSMVPLPLPDLPGPFDPLSDVSNDSSHNGRDCEGQEAAAAAERLSHPPAFAASSAQPPSGPGCASPTRSGPAGAHGRSGSPSLHGKSKKKSKRHKDKDKSKERDRDRERGLKRDRHGGEGGGSEPRKQCEVTTCPDLSQSSIPHKSTDLNGMCDASISPASSSETADYLLKYTAICSQEQRQSYKNDFNAEYSEYRGLHARIEGITRQFTVLDTELKQLQQGTDKYKTIHNQILQEYRKIKKTNPDYSQERNRCEYLHNKLAHIKKLIAEYDQKQLQNWH</sequence>
<protein>
    <recommendedName>
        <fullName evidence="6">peptidylprolyl isomerase</fullName>
        <ecNumber evidence="6">5.2.1.8</ecNumber>
    </recommendedName>
</protein>
<feature type="compositionally biased region" description="Polar residues" evidence="9">
    <location>
        <begin position="527"/>
        <end position="536"/>
    </location>
</feature>
<dbReference type="InterPro" id="IPR042065">
    <property type="entry name" value="E3_ELL-like"/>
</dbReference>
<dbReference type="GO" id="GO:0003755">
    <property type="term" value="F:peptidyl-prolyl cis-trans isomerase activity"/>
    <property type="evidence" value="ECO:0007669"/>
    <property type="project" value="UniProtKB-KW"/>
</dbReference>
<dbReference type="Pfam" id="PF07303">
    <property type="entry name" value="Occludin_ELL"/>
    <property type="match status" value="1"/>
</dbReference>
<dbReference type="Pfam" id="PF04503">
    <property type="entry name" value="SSDP"/>
    <property type="match status" value="1"/>
</dbReference>
<comment type="similarity">
    <text evidence="8">Belongs to the ELL/occludin family.</text>
</comment>
<keyword evidence="6" id="KW-0413">Isomerase</keyword>
<feature type="compositionally biased region" description="Basic and acidic residues" evidence="9">
    <location>
        <begin position="1623"/>
        <end position="1637"/>
    </location>
</feature>
<feature type="region of interest" description="Disordered" evidence="9">
    <location>
        <begin position="471"/>
        <end position="596"/>
    </location>
</feature>
<feature type="compositionally biased region" description="Low complexity" evidence="9">
    <location>
        <begin position="1572"/>
        <end position="1592"/>
    </location>
</feature>
<evidence type="ECO:0000256" key="1">
    <source>
        <dbReference type="ARBA" id="ARBA00004123"/>
    </source>
</evidence>
<dbReference type="Gene3D" id="3.10.50.40">
    <property type="match status" value="1"/>
</dbReference>
<keyword evidence="5" id="KW-0539">Nucleus</keyword>
<feature type="compositionally biased region" description="Low complexity" evidence="9">
    <location>
        <begin position="398"/>
        <end position="407"/>
    </location>
</feature>
<dbReference type="SUPFAM" id="SSF48452">
    <property type="entry name" value="TPR-like"/>
    <property type="match status" value="1"/>
</dbReference>
<dbReference type="Pfam" id="PF07719">
    <property type="entry name" value="TPR_2"/>
    <property type="match status" value="1"/>
</dbReference>
<feature type="compositionally biased region" description="Acidic residues" evidence="9">
    <location>
        <begin position="549"/>
        <end position="564"/>
    </location>
</feature>
<proteinExistence type="inferred from homology"/>
<dbReference type="InterPro" id="IPR008116">
    <property type="entry name" value="SSDP_DNA-bd"/>
</dbReference>
<dbReference type="SMART" id="SM00667">
    <property type="entry name" value="LisH"/>
    <property type="match status" value="1"/>
</dbReference>
<evidence type="ECO:0000259" key="11">
    <source>
        <dbReference type="PROSITE" id="PS51980"/>
    </source>
</evidence>
<evidence type="ECO:0000256" key="5">
    <source>
        <dbReference type="ARBA" id="ARBA00023242"/>
    </source>
</evidence>
<dbReference type="PRINTS" id="PR01743">
    <property type="entry name" value="SSDNABINDING"/>
</dbReference>
<dbReference type="FunFam" id="1.25.40.10:FF:000113">
    <property type="entry name" value="Peptidylprolyl isomerase"/>
    <property type="match status" value="1"/>
</dbReference>
<evidence type="ECO:0000313" key="12">
    <source>
        <dbReference type="EMBL" id="KAK1805974.1"/>
    </source>
</evidence>
<name>A0AAD8ZVD9_9TELE</name>
<dbReference type="InterPro" id="IPR019464">
    <property type="entry name" value="ELL_N"/>
</dbReference>
<comment type="caution">
    <text evidence="12">The sequence shown here is derived from an EMBL/GenBank/DDBJ whole genome shotgun (WGS) entry which is preliminary data.</text>
</comment>
<feature type="compositionally biased region" description="Polar residues" evidence="9">
    <location>
        <begin position="1661"/>
        <end position="1670"/>
    </location>
</feature>
<dbReference type="PANTHER" id="PTHR12610">
    <property type="entry name" value="SINGLE STRANDED DNA BINDING PROTEIN"/>
    <property type="match status" value="1"/>
</dbReference>
<keyword evidence="4" id="KW-0238">DNA-binding</keyword>
<feature type="compositionally biased region" description="Pro residues" evidence="9">
    <location>
        <begin position="411"/>
        <end position="421"/>
    </location>
</feature>
<feature type="compositionally biased region" description="Basic residues" evidence="9">
    <location>
        <begin position="1611"/>
        <end position="1622"/>
    </location>
</feature>
<feature type="region of interest" description="Disordered" evidence="9">
    <location>
        <begin position="1495"/>
        <end position="1672"/>
    </location>
</feature>
<dbReference type="EMBL" id="JAROKS010000002">
    <property type="protein sequence ID" value="KAK1805974.1"/>
    <property type="molecule type" value="Genomic_DNA"/>
</dbReference>